<evidence type="ECO:0008006" key="3">
    <source>
        <dbReference type="Google" id="ProtNLM"/>
    </source>
</evidence>
<organism evidence="1 2">
    <name type="scientific">Salininema proteolyticum</name>
    <dbReference type="NCBI Taxonomy" id="1607685"/>
    <lineage>
        <taxon>Bacteria</taxon>
        <taxon>Bacillati</taxon>
        <taxon>Actinomycetota</taxon>
        <taxon>Actinomycetes</taxon>
        <taxon>Glycomycetales</taxon>
        <taxon>Glycomycetaceae</taxon>
        <taxon>Salininema</taxon>
    </lineage>
</organism>
<accession>A0ABV8U208</accession>
<comment type="caution">
    <text evidence="1">The sequence shown here is derived from an EMBL/GenBank/DDBJ whole genome shotgun (WGS) entry which is preliminary data.</text>
</comment>
<keyword evidence="2" id="KW-1185">Reference proteome</keyword>
<evidence type="ECO:0000313" key="1">
    <source>
        <dbReference type="EMBL" id="MFC4337123.1"/>
    </source>
</evidence>
<gene>
    <name evidence="1" type="ORF">ACFPET_18120</name>
</gene>
<dbReference type="Proteomes" id="UP001595823">
    <property type="component" value="Unassembled WGS sequence"/>
</dbReference>
<protein>
    <recommendedName>
        <fullName evidence="3">Excreted virulence factor EspC, type VII ESX diderm</fullName>
    </recommendedName>
</protein>
<sequence length="126" mass="13644">MTGFNADPEKLDAAAAKLREAIDYTESASQYSEEADPDWWMWGLPGLMFAGPYFLAAEGWRTLMEEVGQGIEGLAGRLDGTSGNYTDIDSIVGEKFAGLLVEAEGSVDKFTSSNQKKDPYGPGSDY</sequence>
<name>A0ABV8U208_9ACTN</name>
<dbReference type="EMBL" id="JBHSDK010000028">
    <property type="protein sequence ID" value="MFC4337123.1"/>
    <property type="molecule type" value="Genomic_DNA"/>
</dbReference>
<dbReference type="RefSeq" id="WP_380623752.1">
    <property type="nucleotide sequence ID" value="NZ_JBHSDK010000028.1"/>
</dbReference>
<reference evidence="2" key="1">
    <citation type="journal article" date="2019" name="Int. J. Syst. Evol. Microbiol.">
        <title>The Global Catalogue of Microorganisms (GCM) 10K type strain sequencing project: providing services to taxonomists for standard genome sequencing and annotation.</title>
        <authorList>
            <consortium name="The Broad Institute Genomics Platform"/>
            <consortium name="The Broad Institute Genome Sequencing Center for Infectious Disease"/>
            <person name="Wu L."/>
            <person name="Ma J."/>
        </authorList>
    </citation>
    <scope>NUCLEOTIDE SEQUENCE [LARGE SCALE GENOMIC DNA]</scope>
    <source>
        <strain evidence="2">IBRC-M 10908</strain>
    </source>
</reference>
<proteinExistence type="predicted"/>
<evidence type="ECO:0000313" key="2">
    <source>
        <dbReference type="Proteomes" id="UP001595823"/>
    </source>
</evidence>